<accession>A0A3N7GUJ7</accession>
<dbReference type="AlphaFoldDB" id="A0A3N7GUJ7"/>
<protein>
    <submittedName>
        <fullName evidence="2">Uncharacterized protein</fullName>
    </submittedName>
</protein>
<name>A0A3N7GUJ7_POPTR</name>
<feature type="region of interest" description="Disordered" evidence="1">
    <location>
        <begin position="1"/>
        <end position="78"/>
    </location>
</feature>
<evidence type="ECO:0000313" key="2">
    <source>
        <dbReference type="EMBL" id="RQO99651.1"/>
    </source>
</evidence>
<feature type="compositionally biased region" description="Polar residues" evidence="1">
    <location>
        <begin position="21"/>
        <end position="34"/>
    </location>
</feature>
<feature type="compositionally biased region" description="Low complexity" evidence="1">
    <location>
        <begin position="1"/>
        <end position="20"/>
    </location>
</feature>
<evidence type="ECO:0000256" key="1">
    <source>
        <dbReference type="SAM" id="MobiDB-lite"/>
    </source>
</evidence>
<evidence type="ECO:0000313" key="3">
    <source>
        <dbReference type="Proteomes" id="UP000006729"/>
    </source>
</evidence>
<sequence>MSKHSWSNNSLLSRSLQQPSTVQSSILLHVSKTQPKPVERGRTKRQRTREDEEESKTQRRERPSRQCTSAVGFVSRGP</sequence>
<dbReference type="Proteomes" id="UP000006729">
    <property type="component" value="Chromosome 14"/>
</dbReference>
<keyword evidence="3" id="KW-1185">Reference proteome</keyword>
<feature type="compositionally biased region" description="Basic and acidic residues" evidence="1">
    <location>
        <begin position="55"/>
        <end position="64"/>
    </location>
</feature>
<reference evidence="2 3" key="1">
    <citation type="journal article" date="2006" name="Science">
        <title>The genome of black cottonwood, Populus trichocarpa (Torr. &amp; Gray).</title>
        <authorList>
            <person name="Tuskan G.A."/>
            <person name="Difazio S."/>
            <person name="Jansson S."/>
            <person name="Bohlmann J."/>
            <person name="Grigoriev I."/>
            <person name="Hellsten U."/>
            <person name="Putnam N."/>
            <person name="Ralph S."/>
            <person name="Rombauts S."/>
            <person name="Salamov A."/>
            <person name="Schein J."/>
            <person name="Sterck L."/>
            <person name="Aerts A."/>
            <person name="Bhalerao R.R."/>
            <person name="Bhalerao R.P."/>
            <person name="Blaudez D."/>
            <person name="Boerjan W."/>
            <person name="Brun A."/>
            <person name="Brunner A."/>
            <person name="Busov V."/>
            <person name="Campbell M."/>
            <person name="Carlson J."/>
            <person name="Chalot M."/>
            <person name="Chapman J."/>
            <person name="Chen G.L."/>
            <person name="Cooper D."/>
            <person name="Coutinho P.M."/>
            <person name="Couturier J."/>
            <person name="Covert S."/>
            <person name="Cronk Q."/>
            <person name="Cunningham R."/>
            <person name="Davis J."/>
            <person name="Degroeve S."/>
            <person name="Dejardin A."/>
            <person name="Depamphilis C."/>
            <person name="Detter J."/>
            <person name="Dirks B."/>
            <person name="Dubchak I."/>
            <person name="Duplessis S."/>
            <person name="Ehlting J."/>
            <person name="Ellis B."/>
            <person name="Gendler K."/>
            <person name="Goodstein D."/>
            <person name="Gribskov M."/>
            <person name="Grimwood J."/>
            <person name="Groover A."/>
            <person name="Gunter L."/>
            <person name="Hamberger B."/>
            <person name="Heinze B."/>
            <person name="Helariutta Y."/>
            <person name="Henrissat B."/>
            <person name="Holligan D."/>
            <person name="Holt R."/>
            <person name="Huang W."/>
            <person name="Islam-Faridi N."/>
            <person name="Jones S."/>
            <person name="Jones-Rhoades M."/>
            <person name="Jorgensen R."/>
            <person name="Joshi C."/>
            <person name="Kangasjarvi J."/>
            <person name="Karlsson J."/>
            <person name="Kelleher C."/>
            <person name="Kirkpatrick R."/>
            <person name="Kirst M."/>
            <person name="Kohler A."/>
            <person name="Kalluri U."/>
            <person name="Larimer F."/>
            <person name="Leebens-Mack J."/>
            <person name="Leple J.C."/>
            <person name="Locascio P."/>
            <person name="Lou Y."/>
            <person name="Lucas S."/>
            <person name="Martin F."/>
            <person name="Montanini B."/>
            <person name="Napoli C."/>
            <person name="Nelson D.R."/>
            <person name="Nelson C."/>
            <person name="Nieminen K."/>
            <person name="Nilsson O."/>
            <person name="Pereda V."/>
            <person name="Peter G."/>
            <person name="Philippe R."/>
            <person name="Pilate G."/>
            <person name="Poliakov A."/>
            <person name="Razumovskaya J."/>
            <person name="Richardson P."/>
            <person name="Rinaldi C."/>
            <person name="Ritland K."/>
            <person name="Rouze P."/>
            <person name="Ryaboy D."/>
            <person name="Schmutz J."/>
            <person name="Schrader J."/>
            <person name="Segerman B."/>
            <person name="Shin H."/>
            <person name="Siddiqui A."/>
            <person name="Sterky F."/>
            <person name="Terry A."/>
            <person name="Tsai C.J."/>
            <person name="Uberbacher E."/>
            <person name="Unneberg P."/>
            <person name="Vahala J."/>
            <person name="Wall K."/>
            <person name="Wessler S."/>
            <person name="Yang G."/>
            <person name="Yin T."/>
            <person name="Douglas C."/>
            <person name="Marra M."/>
            <person name="Sandberg G."/>
            <person name="Van de Peer Y."/>
            <person name="Rokhsar D."/>
        </authorList>
    </citation>
    <scope>NUCLEOTIDE SEQUENCE [LARGE SCALE GENOMIC DNA]</scope>
    <source>
        <strain evidence="3">cv. Nisqually</strain>
    </source>
</reference>
<dbReference type="EMBL" id="CM009303">
    <property type="protein sequence ID" value="RQO99651.1"/>
    <property type="molecule type" value="Genomic_DNA"/>
</dbReference>
<dbReference type="InParanoid" id="A0A3N7GUJ7"/>
<proteinExistence type="predicted"/>
<gene>
    <name evidence="2" type="ORF">POPTR_014G033950</name>
</gene>
<organism evidence="2 3">
    <name type="scientific">Populus trichocarpa</name>
    <name type="common">Western balsam poplar</name>
    <name type="synonym">Populus balsamifera subsp. trichocarpa</name>
    <dbReference type="NCBI Taxonomy" id="3694"/>
    <lineage>
        <taxon>Eukaryota</taxon>
        <taxon>Viridiplantae</taxon>
        <taxon>Streptophyta</taxon>
        <taxon>Embryophyta</taxon>
        <taxon>Tracheophyta</taxon>
        <taxon>Spermatophyta</taxon>
        <taxon>Magnoliopsida</taxon>
        <taxon>eudicotyledons</taxon>
        <taxon>Gunneridae</taxon>
        <taxon>Pentapetalae</taxon>
        <taxon>rosids</taxon>
        <taxon>fabids</taxon>
        <taxon>Malpighiales</taxon>
        <taxon>Salicaceae</taxon>
        <taxon>Saliceae</taxon>
        <taxon>Populus</taxon>
    </lineage>
</organism>